<name>A0A564SIK4_9FIRM</name>
<feature type="domain" description="HTH cro/C1-type" evidence="4">
    <location>
        <begin position="6"/>
        <end position="60"/>
    </location>
</feature>
<dbReference type="PANTHER" id="PTHR46558:SF3">
    <property type="entry name" value="TRANSCRIPTIONAL REGULATOR"/>
    <property type="match status" value="1"/>
</dbReference>
<dbReference type="AlphaFoldDB" id="A0A564SIK4"/>
<dbReference type="Pfam" id="PF01381">
    <property type="entry name" value="HTH_3"/>
    <property type="match status" value="1"/>
</dbReference>
<sequence>MINENIKHFRKTRGMSQEEMAVKLNVVRQTVSKWEKGLSIPDADVLIEMANLLDVSVSQLLGIEESIHSNGNLAEELAELNEQLARKKQKEKLLYQANQKRGLILFVSFLSMMITMSVKNEVVSILMAGICMLIAAIVLYRNLALFTSLTTDDLRIGIFRVTTLCNISILIIGIVFAFLSAVDVINFSENGEKLFAMVLLSCIMVFIGIVSPKLPYNRHTGLRLPWTVRDEDTWKIAHRILGFISFPMVLLYIACALTISDFEIVSVVTMLIWISIPGGISYIYFYKKYHSNKK</sequence>
<keyword evidence="3" id="KW-0812">Transmembrane</keyword>
<dbReference type="Gene3D" id="1.10.260.40">
    <property type="entry name" value="lambda repressor-like DNA-binding domains"/>
    <property type="match status" value="1"/>
</dbReference>
<keyword evidence="3" id="KW-0472">Membrane</keyword>
<dbReference type="InterPro" id="IPR025962">
    <property type="entry name" value="SdpI/YhfL"/>
</dbReference>
<evidence type="ECO:0000256" key="3">
    <source>
        <dbReference type="SAM" id="Phobius"/>
    </source>
</evidence>
<feature type="transmembrane region" description="Helical" evidence="3">
    <location>
        <begin position="158"/>
        <end position="182"/>
    </location>
</feature>
<feature type="transmembrane region" description="Helical" evidence="3">
    <location>
        <begin position="236"/>
        <end position="259"/>
    </location>
</feature>
<feature type="transmembrane region" description="Helical" evidence="3">
    <location>
        <begin position="194"/>
        <end position="215"/>
    </location>
</feature>
<organism evidence="5 6">
    <name type="scientific">[Ruminococcus] torques</name>
    <dbReference type="NCBI Taxonomy" id="33039"/>
    <lineage>
        <taxon>Bacteria</taxon>
        <taxon>Bacillati</taxon>
        <taxon>Bacillota</taxon>
        <taxon>Clostridia</taxon>
        <taxon>Lachnospirales</taxon>
        <taxon>Lachnospiraceae</taxon>
        <taxon>Mediterraneibacter</taxon>
    </lineage>
</organism>
<accession>A0A564SIK4</accession>
<reference evidence="5 6" key="1">
    <citation type="submission" date="2019-07" db="EMBL/GenBank/DDBJ databases">
        <authorList>
            <person name="Hibberd C M."/>
            <person name="Gehrig L. J."/>
            <person name="Chang H.-W."/>
            <person name="Venkatesh S."/>
        </authorList>
    </citation>
    <scope>NUCLEOTIDE SEQUENCE [LARGE SCALE GENOMIC DNA]</scope>
    <source>
        <strain evidence="5">Ruminococcus_torques_SSTS_Bg7063</strain>
    </source>
</reference>
<dbReference type="Pfam" id="PF13630">
    <property type="entry name" value="SdpI"/>
    <property type="match status" value="1"/>
</dbReference>
<keyword evidence="1" id="KW-0238">DNA-binding</keyword>
<feature type="transmembrane region" description="Helical" evidence="3">
    <location>
        <begin position="124"/>
        <end position="146"/>
    </location>
</feature>
<dbReference type="PANTHER" id="PTHR46558">
    <property type="entry name" value="TRACRIPTIONAL REGULATORY PROTEIN-RELATED-RELATED"/>
    <property type="match status" value="1"/>
</dbReference>
<feature type="transmembrane region" description="Helical" evidence="3">
    <location>
        <begin position="265"/>
        <end position="285"/>
    </location>
</feature>
<dbReference type="SUPFAM" id="SSF47413">
    <property type="entry name" value="lambda repressor-like DNA-binding domains"/>
    <property type="match status" value="1"/>
</dbReference>
<evidence type="ECO:0000313" key="5">
    <source>
        <dbReference type="EMBL" id="VUW94986.1"/>
    </source>
</evidence>
<dbReference type="CDD" id="cd00093">
    <property type="entry name" value="HTH_XRE"/>
    <property type="match status" value="1"/>
</dbReference>
<dbReference type="GO" id="GO:0003677">
    <property type="term" value="F:DNA binding"/>
    <property type="evidence" value="ECO:0007669"/>
    <property type="project" value="UniProtKB-KW"/>
</dbReference>
<dbReference type="InterPro" id="IPR010982">
    <property type="entry name" value="Lambda_DNA-bd_dom_sf"/>
</dbReference>
<dbReference type="RefSeq" id="WP_144366344.1">
    <property type="nucleotide sequence ID" value="NZ_CABHNA010000024.1"/>
</dbReference>
<evidence type="ECO:0000256" key="1">
    <source>
        <dbReference type="ARBA" id="ARBA00023125"/>
    </source>
</evidence>
<keyword evidence="3" id="KW-1133">Transmembrane helix</keyword>
<evidence type="ECO:0000256" key="2">
    <source>
        <dbReference type="SAM" id="Coils"/>
    </source>
</evidence>
<protein>
    <submittedName>
        <fullName evidence="5">HTH-type transcriptional regulator ImmR</fullName>
    </submittedName>
</protein>
<feature type="coiled-coil region" evidence="2">
    <location>
        <begin position="63"/>
        <end position="97"/>
    </location>
</feature>
<keyword evidence="6" id="KW-1185">Reference proteome</keyword>
<dbReference type="SMART" id="SM00530">
    <property type="entry name" value="HTH_XRE"/>
    <property type="match status" value="1"/>
</dbReference>
<dbReference type="InterPro" id="IPR001387">
    <property type="entry name" value="Cro/C1-type_HTH"/>
</dbReference>
<dbReference type="EMBL" id="CABHNA010000024">
    <property type="protein sequence ID" value="VUW94986.1"/>
    <property type="molecule type" value="Genomic_DNA"/>
</dbReference>
<keyword evidence="2" id="KW-0175">Coiled coil</keyword>
<evidence type="ECO:0000313" key="6">
    <source>
        <dbReference type="Proteomes" id="UP000363661"/>
    </source>
</evidence>
<proteinExistence type="predicted"/>
<dbReference type="Proteomes" id="UP000363661">
    <property type="component" value="Unassembled WGS sequence"/>
</dbReference>
<dbReference type="PROSITE" id="PS50943">
    <property type="entry name" value="HTH_CROC1"/>
    <property type="match status" value="1"/>
</dbReference>
<evidence type="ECO:0000259" key="4">
    <source>
        <dbReference type="PROSITE" id="PS50943"/>
    </source>
</evidence>
<gene>
    <name evidence="5" type="primary">immR_1</name>
    <name evidence="5" type="ORF">RTSSTS7063_00365</name>
</gene>
<feature type="transmembrane region" description="Helical" evidence="3">
    <location>
        <begin position="102"/>
        <end position="118"/>
    </location>
</feature>